<keyword evidence="4" id="KW-1185">Reference proteome</keyword>
<accession>A0A4R7S0Q3</accession>
<dbReference type="Pfam" id="PF13372">
    <property type="entry name" value="Alginate_exp"/>
    <property type="match status" value="1"/>
</dbReference>
<organism evidence="3 4">
    <name type="scientific">Prosthecobacter fusiformis</name>
    <dbReference type="NCBI Taxonomy" id="48464"/>
    <lineage>
        <taxon>Bacteria</taxon>
        <taxon>Pseudomonadati</taxon>
        <taxon>Verrucomicrobiota</taxon>
        <taxon>Verrucomicrobiia</taxon>
        <taxon>Verrucomicrobiales</taxon>
        <taxon>Verrucomicrobiaceae</taxon>
        <taxon>Prosthecobacter</taxon>
    </lineage>
</organism>
<gene>
    <name evidence="3" type="ORF">EI77_02793</name>
</gene>
<dbReference type="Proteomes" id="UP000295662">
    <property type="component" value="Unassembled WGS sequence"/>
</dbReference>
<dbReference type="InterPro" id="IPR025388">
    <property type="entry name" value="Alginate_export_dom"/>
</dbReference>
<comment type="caution">
    <text evidence="3">The sequence shown here is derived from an EMBL/GenBank/DDBJ whole genome shotgun (WGS) entry which is preliminary data.</text>
</comment>
<dbReference type="RefSeq" id="WP_208300352.1">
    <property type="nucleotide sequence ID" value="NZ_SOCA01000004.1"/>
</dbReference>
<dbReference type="EMBL" id="SOCA01000004">
    <property type="protein sequence ID" value="TDU70745.1"/>
    <property type="molecule type" value="Genomic_DNA"/>
</dbReference>
<dbReference type="Gene3D" id="2.40.160.100">
    <property type="match status" value="1"/>
</dbReference>
<feature type="chain" id="PRO_5020257174" evidence="1">
    <location>
        <begin position="30"/>
        <end position="475"/>
    </location>
</feature>
<evidence type="ECO:0000313" key="4">
    <source>
        <dbReference type="Proteomes" id="UP000295662"/>
    </source>
</evidence>
<name>A0A4R7S0Q3_9BACT</name>
<keyword evidence="1" id="KW-0732">Signal</keyword>
<dbReference type="InterPro" id="IPR053728">
    <property type="entry name" value="Alginate_Permeability_Chnl"/>
</dbReference>
<dbReference type="AlphaFoldDB" id="A0A4R7S0Q3"/>
<feature type="signal peptide" evidence="1">
    <location>
        <begin position="1"/>
        <end position="29"/>
    </location>
</feature>
<protein>
    <submittedName>
        <fullName evidence="3">Alginate export protein</fullName>
    </submittedName>
</protein>
<evidence type="ECO:0000256" key="1">
    <source>
        <dbReference type="SAM" id="SignalP"/>
    </source>
</evidence>
<evidence type="ECO:0000259" key="2">
    <source>
        <dbReference type="Pfam" id="PF13372"/>
    </source>
</evidence>
<sequence>MNSPFIHRLAHLKAMTPTILVVASFVVLASAEETKKESYYRAPKSYSTTRDTDVPRYARRASEIGWDTLKNADWLDLGLDYRFRYEHRDDDLRRNQAILDEPLLHRTRAYLGIRDILDPFRFAVEMQDSRRYNGNFPKDNRDVNEFQIIRLYAELYFDDALGTDAFGNKRPLSIRYGIHNFEFLDRRLIGNNQWRNTANAFQGFQGALGQESNDCQLDLLAVQPLDRLLYGWDRPVKEQWFYAAIGHWRRWSDIITLEPYYLALNQSAYDEVEERLVHSPGLRGYGTVGKTGFDYDFSLTYQFGYNGARDVKAYAGTAEIGYSFKQPWSPRLSFFYGYASGDRDPNDNEDNRFERFFGFGRPWSANDYIVYENISTPKLRLELTPSKKVRMDLGYSYYWVASDKDRFSGGGLRDPQGNSGSMIGHEFDGRIRWQVTPKVEAILGYAHFTPGDFTRNQGRPDDTDFAYLEISIKAF</sequence>
<feature type="domain" description="Alginate export" evidence="2">
    <location>
        <begin position="74"/>
        <end position="459"/>
    </location>
</feature>
<proteinExistence type="predicted"/>
<evidence type="ECO:0000313" key="3">
    <source>
        <dbReference type="EMBL" id="TDU70745.1"/>
    </source>
</evidence>
<reference evidence="3 4" key="1">
    <citation type="submission" date="2019-03" db="EMBL/GenBank/DDBJ databases">
        <title>Genomic Encyclopedia of Archaeal and Bacterial Type Strains, Phase II (KMG-II): from individual species to whole genera.</title>
        <authorList>
            <person name="Goeker M."/>
        </authorList>
    </citation>
    <scope>NUCLEOTIDE SEQUENCE [LARGE SCALE GENOMIC DNA]</scope>
    <source>
        <strain evidence="3 4">ATCC 25309</strain>
    </source>
</reference>